<accession>A0A6A5MDU3</accession>
<evidence type="ECO:0000313" key="1">
    <source>
        <dbReference type="EMBL" id="KAE9613660.1"/>
    </source>
</evidence>
<sequence length="309" mass="35222">MAVESPHLNLLSPQLIINNNNNTNSDIMTKPSYHILNHEIDGVMPMPHSTMSDSNFFPFYQQSNFCHQIPTSFNKSDSGLTYHHVSRKRSRDSITDSNALPISQKNKLSSLNHQPSLFQNQNFLLLHLHNQRFEIDRFIAQHTEKMRMELEEQSVRESRKLLSVIHEAVEKKVKEKDEEIERMVNLNWVLQEKVKSLCDENQIWRDLAQTNEATVISLRTNLEQVLAAQISEDHRDDDTESSCGSNCMEACGGDAVVGRMCKNCGVRDSIVLLLPCRHLCLCTVCGSTTRNCPLCHSGINASVHVNFDY</sequence>
<name>A0A6A5MDU3_LUPAL</name>
<proteinExistence type="predicted"/>
<dbReference type="EMBL" id="WOCE01000005">
    <property type="protein sequence ID" value="KAE9613660.1"/>
    <property type="molecule type" value="Genomic_DNA"/>
</dbReference>
<dbReference type="InterPro" id="IPR013083">
    <property type="entry name" value="Znf_RING/FYVE/PHD"/>
</dbReference>
<keyword evidence="2" id="KW-1185">Reference proteome</keyword>
<evidence type="ECO:0000313" key="2">
    <source>
        <dbReference type="Proteomes" id="UP000447434"/>
    </source>
</evidence>
<dbReference type="OrthoDB" id="1711136at2759"/>
<dbReference type="PANTHER" id="PTHR42647:SF55">
    <property type="entry name" value="BOI-RELATED E3 UBIQUITIN-PROTEIN LIGASE 1"/>
    <property type="match status" value="1"/>
</dbReference>
<gene>
    <name evidence="1" type="ORF">Lalb_Chr05g0219771</name>
</gene>
<dbReference type="Gene3D" id="3.30.40.10">
    <property type="entry name" value="Zinc/RING finger domain, C3HC4 (zinc finger)"/>
    <property type="match status" value="1"/>
</dbReference>
<dbReference type="Proteomes" id="UP000447434">
    <property type="component" value="Chromosome 5"/>
</dbReference>
<protein>
    <submittedName>
        <fullName evidence="1">Putative transcription factor C2H2 family</fullName>
    </submittedName>
</protein>
<dbReference type="PANTHER" id="PTHR42647">
    <property type="entry name" value="SBP (S-RIBONUCLEASE BINDING PROTEIN) FAMILY PROTEIN"/>
    <property type="match status" value="1"/>
</dbReference>
<dbReference type="CDD" id="cd16649">
    <property type="entry name" value="mRING-HC-C3HC5_CGRF1-like"/>
    <property type="match status" value="1"/>
</dbReference>
<dbReference type="GO" id="GO:0043067">
    <property type="term" value="P:regulation of programmed cell death"/>
    <property type="evidence" value="ECO:0007669"/>
    <property type="project" value="TreeGrafter"/>
</dbReference>
<dbReference type="Pfam" id="PF13920">
    <property type="entry name" value="zf-C3HC4_3"/>
    <property type="match status" value="1"/>
</dbReference>
<organism evidence="1 2">
    <name type="scientific">Lupinus albus</name>
    <name type="common">White lupine</name>
    <name type="synonym">Lupinus termis</name>
    <dbReference type="NCBI Taxonomy" id="3870"/>
    <lineage>
        <taxon>Eukaryota</taxon>
        <taxon>Viridiplantae</taxon>
        <taxon>Streptophyta</taxon>
        <taxon>Embryophyta</taxon>
        <taxon>Tracheophyta</taxon>
        <taxon>Spermatophyta</taxon>
        <taxon>Magnoliopsida</taxon>
        <taxon>eudicotyledons</taxon>
        <taxon>Gunneridae</taxon>
        <taxon>Pentapetalae</taxon>
        <taxon>rosids</taxon>
        <taxon>fabids</taxon>
        <taxon>Fabales</taxon>
        <taxon>Fabaceae</taxon>
        <taxon>Papilionoideae</taxon>
        <taxon>50 kb inversion clade</taxon>
        <taxon>genistoids sensu lato</taxon>
        <taxon>core genistoids</taxon>
        <taxon>Genisteae</taxon>
        <taxon>Lupinus</taxon>
    </lineage>
</organism>
<dbReference type="AlphaFoldDB" id="A0A6A5MDU3"/>
<reference evidence="2" key="1">
    <citation type="journal article" date="2020" name="Nat. Commun.">
        <title>Genome sequence of the cluster root forming white lupin.</title>
        <authorList>
            <person name="Hufnagel B."/>
            <person name="Marques A."/>
            <person name="Soriano A."/>
            <person name="Marques L."/>
            <person name="Divol F."/>
            <person name="Doumas P."/>
            <person name="Sallet E."/>
            <person name="Mancinotti D."/>
            <person name="Carrere S."/>
            <person name="Marande W."/>
            <person name="Arribat S."/>
            <person name="Keller J."/>
            <person name="Huneau C."/>
            <person name="Blein T."/>
            <person name="Aime D."/>
            <person name="Laguerre M."/>
            <person name="Taylor J."/>
            <person name="Schubert V."/>
            <person name="Nelson M."/>
            <person name="Geu-Flores F."/>
            <person name="Crespi M."/>
            <person name="Gallardo-Guerrero K."/>
            <person name="Delaux P.-M."/>
            <person name="Salse J."/>
            <person name="Berges H."/>
            <person name="Guyot R."/>
            <person name="Gouzy J."/>
            <person name="Peret B."/>
        </authorList>
    </citation>
    <scope>NUCLEOTIDE SEQUENCE [LARGE SCALE GENOMIC DNA]</scope>
    <source>
        <strain evidence="2">cv. Amiga</strain>
    </source>
</reference>
<comment type="caution">
    <text evidence="1">The sequence shown here is derived from an EMBL/GenBank/DDBJ whole genome shotgun (WGS) entry which is preliminary data.</text>
</comment>
<dbReference type="GO" id="GO:0004842">
    <property type="term" value="F:ubiquitin-protein transferase activity"/>
    <property type="evidence" value="ECO:0007669"/>
    <property type="project" value="TreeGrafter"/>
</dbReference>